<organism evidence="2 3">
    <name type="scientific">Albula goreensis</name>
    <dbReference type="NCBI Taxonomy" id="1534307"/>
    <lineage>
        <taxon>Eukaryota</taxon>
        <taxon>Metazoa</taxon>
        <taxon>Chordata</taxon>
        <taxon>Craniata</taxon>
        <taxon>Vertebrata</taxon>
        <taxon>Euteleostomi</taxon>
        <taxon>Actinopterygii</taxon>
        <taxon>Neopterygii</taxon>
        <taxon>Teleostei</taxon>
        <taxon>Albuliformes</taxon>
        <taxon>Albulidae</taxon>
        <taxon>Albula</taxon>
    </lineage>
</organism>
<dbReference type="EMBL" id="JAERUA010000019">
    <property type="protein sequence ID" value="KAI1886645.1"/>
    <property type="molecule type" value="Genomic_DNA"/>
</dbReference>
<accession>A0A8T3CVK4</accession>
<keyword evidence="1" id="KW-0812">Transmembrane</keyword>
<comment type="caution">
    <text evidence="2">The sequence shown here is derived from an EMBL/GenBank/DDBJ whole genome shotgun (WGS) entry which is preliminary data.</text>
</comment>
<proteinExistence type="predicted"/>
<gene>
    <name evidence="2" type="ORF">AGOR_G00197940</name>
</gene>
<protein>
    <submittedName>
        <fullName evidence="2">Uncharacterized protein</fullName>
    </submittedName>
</protein>
<keyword evidence="1" id="KW-0472">Membrane</keyword>
<feature type="transmembrane region" description="Helical" evidence="1">
    <location>
        <begin position="78"/>
        <end position="97"/>
    </location>
</feature>
<dbReference type="AlphaFoldDB" id="A0A8T3CVK4"/>
<name>A0A8T3CVK4_9TELE</name>
<reference evidence="2" key="1">
    <citation type="submission" date="2021-01" db="EMBL/GenBank/DDBJ databases">
        <authorList>
            <person name="Zahm M."/>
            <person name="Roques C."/>
            <person name="Cabau C."/>
            <person name="Klopp C."/>
            <person name="Donnadieu C."/>
            <person name="Jouanno E."/>
            <person name="Lampietro C."/>
            <person name="Louis A."/>
            <person name="Herpin A."/>
            <person name="Echchiki A."/>
            <person name="Berthelot C."/>
            <person name="Parey E."/>
            <person name="Roest-Crollius H."/>
            <person name="Braasch I."/>
            <person name="Postlethwait J."/>
            <person name="Bobe J."/>
            <person name="Montfort J."/>
            <person name="Bouchez O."/>
            <person name="Begum T."/>
            <person name="Mejri S."/>
            <person name="Adams A."/>
            <person name="Chen W.-J."/>
            <person name="Guiguen Y."/>
        </authorList>
    </citation>
    <scope>NUCLEOTIDE SEQUENCE</scope>
    <source>
        <tissue evidence="2">Blood</tissue>
    </source>
</reference>
<evidence type="ECO:0000256" key="1">
    <source>
        <dbReference type="SAM" id="Phobius"/>
    </source>
</evidence>
<evidence type="ECO:0000313" key="2">
    <source>
        <dbReference type="EMBL" id="KAI1886645.1"/>
    </source>
</evidence>
<dbReference type="OrthoDB" id="9945861at2759"/>
<evidence type="ECO:0000313" key="3">
    <source>
        <dbReference type="Proteomes" id="UP000829720"/>
    </source>
</evidence>
<sequence>MTELVSENDPPNSGIYKLRISFEEWANGTQFICSAKHKEGTKVQTRGYSRENDYNVQYCYWDMEPEDNEDDCAANTDIAFVFLFLFSLFYGVGAIKVK</sequence>
<keyword evidence="3" id="KW-1185">Reference proteome</keyword>
<dbReference type="Proteomes" id="UP000829720">
    <property type="component" value="Unassembled WGS sequence"/>
</dbReference>
<keyword evidence="1" id="KW-1133">Transmembrane helix</keyword>